<keyword evidence="3" id="KW-1185">Reference proteome</keyword>
<organism evidence="2 3">
    <name type="scientific">Hibiscus sabdariffa</name>
    <name type="common">roselle</name>
    <dbReference type="NCBI Taxonomy" id="183260"/>
    <lineage>
        <taxon>Eukaryota</taxon>
        <taxon>Viridiplantae</taxon>
        <taxon>Streptophyta</taxon>
        <taxon>Embryophyta</taxon>
        <taxon>Tracheophyta</taxon>
        <taxon>Spermatophyta</taxon>
        <taxon>Magnoliopsida</taxon>
        <taxon>eudicotyledons</taxon>
        <taxon>Gunneridae</taxon>
        <taxon>Pentapetalae</taxon>
        <taxon>rosids</taxon>
        <taxon>malvids</taxon>
        <taxon>Malvales</taxon>
        <taxon>Malvaceae</taxon>
        <taxon>Malvoideae</taxon>
        <taxon>Hibiscus</taxon>
    </lineage>
</organism>
<gene>
    <name evidence="2" type="ORF">V6N12_063089</name>
</gene>
<keyword evidence="1" id="KW-0812">Transmembrane</keyword>
<reference evidence="2 3" key="1">
    <citation type="journal article" date="2024" name="G3 (Bethesda)">
        <title>Genome assembly of Hibiscus sabdariffa L. provides insights into metabolisms of medicinal natural products.</title>
        <authorList>
            <person name="Kim T."/>
        </authorList>
    </citation>
    <scope>NUCLEOTIDE SEQUENCE [LARGE SCALE GENOMIC DNA]</scope>
    <source>
        <strain evidence="2">TK-2024</strain>
        <tissue evidence="2">Old leaves</tissue>
    </source>
</reference>
<protein>
    <submittedName>
        <fullName evidence="2">Uncharacterized protein</fullName>
    </submittedName>
</protein>
<sequence length="188" mass="19977">MLCSGRTVVFSQVVVPMLLFVLLYFMPLEQVVEDVGNVDDVPITGVDVKNVSATAAGSGRRVANLPDSSENVSVQAGVVSDVISERVVIEYDRGDQRGVCGDVQSRSFYVDIARPDVVMGSGLIGVSMDFQQTRPPFDGIAAVGVCNGQASTSKCPVLRSPNSFGVLSPEVQDIEVRGDSPRKGRVKA</sequence>
<evidence type="ECO:0000256" key="1">
    <source>
        <dbReference type="SAM" id="Phobius"/>
    </source>
</evidence>
<keyword evidence="1" id="KW-0472">Membrane</keyword>
<evidence type="ECO:0000313" key="3">
    <source>
        <dbReference type="Proteomes" id="UP001472677"/>
    </source>
</evidence>
<name>A0ABR2FAQ4_9ROSI</name>
<dbReference type="Proteomes" id="UP001472677">
    <property type="component" value="Unassembled WGS sequence"/>
</dbReference>
<feature type="transmembrane region" description="Helical" evidence="1">
    <location>
        <begin position="7"/>
        <end position="26"/>
    </location>
</feature>
<dbReference type="EMBL" id="JBBPBM010000007">
    <property type="protein sequence ID" value="KAK8575416.1"/>
    <property type="molecule type" value="Genomic_DNA"/>
</dbReference>
<keyword evidence="1" id="KW-1133">Transmembrane helix</keyword>
<accession>A0ABR2FAQ4</accession>
<evidence type="ECO:0000313" key="2">
    <source>
        <dbReference type="EMBL" id="KAK8575416.1"/>
    </source>
</evidence>
<proteinExistence type="predicted"/>
<comment type="caution">
    <text evidence="2">The sequence shown here is derived from an EMBL/GenBank/DDBJ whole genome shotgun (WGS) entry which is preliminary data.</text>
</comment>